<feature type="non-terminal residue" evidence="2">
    <location>
        <position position="439"/>
    </location>
</feature>
<evidence type="ECO:0000313" key="3">
    <source>
        <dbReference type="Proteomes" id="UP000712713"/>
    </source>
</evidence>
<dbReference type="AlphaFoldDB" id="A0A921EM61"/>
<comment type="caution">
    <text evidence="2">The sequence shown here is derived from an EMBL/GenBank/DDBJ whole genome shotgun (WGS) entry which is preliminary data.</text>
</comment>
<evidence type="ECO:0000313" key="2">
    <source>
        <dbReference type="EMBL" id="HJE51058.1"/>
    </source>
</evidence>
<dbReference type="InterPro" id="IPR050789">
    <property type="entry name" value="Diverse_Enzym_Activities"/>
</dbReference>
<accession>A0A921EM61</accession>
<protein>
    <submittedName>
        <fullName evidence="2">Beta-lactamase family protein</fullName>
    </submittedName>
</protein>
<organism evidence="2 3">
    <name type="scientific">Tessaracoccus flavescens</name>
    <dbReference type="NCBI Taxonomy" id="399497"/>
    <lineage>
        <taxon>Bacteria</taxon>
        <taxon>Bacillati</taxon>
        <taxon>Actinomycetota</taxon>
        <taxon>Actinomycetes</taxon>
        <taxon>Propionibacteriales</taxon>
        <taxon>Propionibacteriaceae</taxon>
        <taxon>Tessaracoccus</taxon>
    </lineage>
</organism>
<dbReference type="EMBL" id="DYZF01000085">
    <property type="protein sequence ID" value="HJE51058.1"/>
    <property type="molecule type" value="Genomic_DNA"/>
</dbReference>
<dbReference type="PANTHER" id="PTHR43283:SF7">
    <property type="entry name" value="BETA-LACTAMASE-RELATED DOMAIN-CONTAINING PROTEIN"/>
    <property type="match status" value="1"/>
</dbReference>
<dbReference type="Pfam" id="PF00144">
    <property type="entry name" value="Beta-lactamase"/>
    <property type="match status" value="1"/>
</dbReference>
<dbReference type="PANTHER" id="PTHR43283">
    <property type="entry name" value="BETA-LACTAMASE-RELATED"/>
    <property type="match status" value="1"/>
</dbReference>
<gene>
    <name evidence="2" type="ORF">K8V15_03630</name>
</gene>
<feature type="domain" description="Beta-lactamase-related" evidence="1">
    <location>
        <begin position="163"/>
        <end position="427"/>
    </location>
</feature>
<name>A0A921EM61_9ACTN</name>
<reference evidence="2" key="1">
    <citation type="journal article" date="2021" name="PeerJ">
        <title>Extensive microbial diversity within the chicken gut microbiome revealed by metagenomics and culture.</title>
        <authorList>
            <person name="Gilroy R."/>
            <person name="Ravi A."/>
            <person name="Getino M."/>
            <person name="Pursley I."/>
            <person name="Horton D.L."/>
            <person name="Alikhan N.F."/>
            <person name="Baker D."/>
            <person name="Gharbi K."/>
            <person name="Hall N."/>
            <person name="Watson M."/>
            <person name="Adriaenssens E.M."/>
            <person name="Foster-Nyarko E."/>
            <person name="Jarju S."/>
            <person name="Secka A."/>
            <person name="Antonio M."/>
            <person name="Oren A."/>
            <person name="Chaudhuri R.R."/>
            <person name="La Ragione R."/>
            <person name="Hildebrand F."/>
            <person name="Pallen M.J."/>
        </authorList>
    </citation>
    <scope>NUCLEOTIDE SEQUENCE</scope>
    <source>
        <strain evidence="2">ChiGjej3B3-7470</strain>
    </source>
</reference>
<dbReference type="Gene3D" id="3.40.710.10">
    <property type="entry name" value="DD-peptidase/beta-lactamase superfamily"/>
    <property type="match status" value="1"/>
</dbReference>
<evidence type="ECO:0000259" key="1">
    <source>
        <dbReference type="Pfam" id="PF00144"/>
    </source>
</evidence>
<proteinExistence type="predicted"/>
<dbReference type="SUPFAM" id="SSF56601">
    <property type="entry name" value="beta-lactamase/transpeptidase-like"/>
    <property type="match status" value="1"/>
</dbReference>
<sequence>MSDHIPARRRRRWPRVLAVLVLLVALALGGAYVYARPLLLTGTGYAAHNACAVFEVSGRDSVDEDLPPNPLVPYLSSRIDGSSVRTSVFGLLAAQRAHFHSDYYGCTITDSPIKLPEATQVLDPHPLITAPAPPPQGAIEAAIDVAFGTDLTSDEQATLGTRAVVVVKDGQIIGERYADGFTAEMPQLGWSMAKSATNLLAGILVKEGALDLHQSGLMGWTDERRGITVDHLLRMTSGLAWDETYDLGTPITSMLYLADDMGRFAAGQPLAHPVGRVQQYSSGSTNIACSVFDDITGEGANLPRRALFKPLGLTTAVWEPDASGTPVCSSYLWATPREWASIGQFALDGGVVDGVQLLPDGWMEQSTTPNEVDQAEDAGYGSSWWLNRTPTGDLVNDRLPADTYWMQGHDGQRVFVVPSHNMVVVRMGFSPTGPDLRMG</sequence>
<dbReference type="InterPro" id="IPR001466">
    <property type="entry name" value="Beta-lactam-related"/>
</dbReference>
<dbReference type="Proteomes" id="UP000712713">
    <property type="component" value="Unassembled WGS sequence"/>
</dbReference>
<dbReference type="InterPro" id="IPR012338">
    <property type="entry name" value="Beta-lactam/transpept-like"/>
</dbReference>
<reference evidence="2" key="2">
    <citation type="submission" date="2021-09" db="EMBL/GenBank/DDBJ databases">
        <authorList>
            <person name="Gilroy R."/>
        </authorList>
    </citation>
    <scope>NUCLEOTIDE SEQUENCE</scope>
    <source>
        <strain evidence="2">ChiGjej3B3-7470</strain>
    </source>
</reference>